<dbReference type="Pfam" id="PF04828">
    <property type="entry name" value="GFA"/>
    <property type="match status" value="1"/>
</dbReference>
<evidence type="ECO:0000259" key="5">
    <source>
        <dbReference type="PROSITE" id="PS51891"/>
    </source>
</evidence>
<feature type="domain" description="CENP-V/GFA" evidence="5">
    <location>
        <begin position="5"/>
        <end position="111"/>
    </location>
</feature>
<keyword evidence="2" id="KW-0479">Metal-binding</keyword>
<dbReference type="PROSITE" id="PS51891">
    <property type="entry name" value="CENP_V_GFA"/>
    <property type="match status" value="1"/>
</dbReference>
<dbReference type="PANTHER" id="PTHR33337">
    <property type="entry name" value="GFA DOMAIN-CONTAINING PROTEIN"/>
    <property type="match status" value="1"/>
</dbReference>
<keyword evidence="7" id="KW-1185">Reference proteome</keyword>
<keyword evidence="4" id="KW-0456">Lyase</keyword>
<evidence type="ECO:0000256" key="2">
    <source>
        <dbReference type="ARBA" id="ARBA00022723"/>
    </source>
</evidence>
<proteinExistence type="inferred from homology"/>
<evidence type="ECO:0000256" key="1">
    <source>
        <dbReference type="ARBA" id="ARBA00005495"/>
    </source>
</evidence>
<dbReference type="PANTHER" id="PTHR33337:SF40">
    <property type="entry name" value="CENP-V_GFA DOMAIN-CONTAINING PROTEIN-RELATED"/>
    <property type="match status" value="1"/>
</dbReference>
<organism evidence="6 7">
    <name type="scientific">Telluria aromaticivorans</name>
    <dbReference type="NCBI Taxonomy" id="2725995"/>
    <lineage>
        <taxon>Bacteria</taxon>
        <taxon>Pseudomonadati</taxon>
        <taxon>Pseudomonadota</taxon>
        <taxon>Betaproteobacteria</taxon>
        <taxon>Burkholderiales</taxon>
        <taxon>Oxalobacteraceae</taxon>
        <taxon>Telluria group</taxon>
        <taxon>Telluria</taxon>
    </lineage>
</organism>
<dbReference type="GO" id="GO:0016846">
    <property type="term" value="F:carbon-sulfur lyase activity"/>
    <property type="evidence" value="ECO:0007669"/>
    <property type="project" value="InterPro"/>
</dbReference>
<comment type="caution">
    <text evidence="6">The sequence shown here is derived from an EMBL/GenBank/DDBJ whole genome shotgun (WGS) entry which is preliminary data.</text>
</comment>
<accession>A0A7Y2P0H0</accession>
<dbReference type="GO" id="GO:0046872">
    <property type="term" value="F:metal ion binding"/>
    <property type="evidence" value="ECO:0007669"/>
    <property type="project" value="UniProtKB-KW"/>
</dbReference>
<reference evidence="6 7" key="1">
    <citation type="submission" date="2020-04" db="EMBL/GenBank/DDBJ databases">
        <title>Massilia sp. nov., a cold adapted bacteria isolated from Arctic soil.</title>
        <authorList>
            <person name="Son J."/>
            <person name="Ka J.-O."/>
        </authorList>
    </citation>
    <scope>NUCLEOTIDE SEQUENCE [LARGE SCALE GENOMIC DNA]</scope>
    <source>
        <strain evidence="6 7">ML15P13</strain>
    </source>
</reference>
<dbReference type="SUPFAM" id="SSF51316">
    <property type="entry name" value="Mss4-like"/>
    <property type="match status" value="1"/>
</dbReference>
<protein>
    <submittedName>
        <fullName evidence="6">GFA family protein</fullName>
    </submittedName>
</protein>
<name>A0A7Y2P0H0_9BURK</name>
<dbReference type="InterPro" id="IPR011057">
    <property type="entry name" value="Mss4-like_sf"/>
</dbReference>
<sequence>MHQQISGGCACGAIRYTSAREPLAMINCHCSDCQLSSGAPFASGIVVMTDDLEVSGTPKNHAVGASSGGLVTRGFCGDCGTPLFTRSAVNAQFTSIRFPTLDDASGFKPMLDIYTASAQQWVCLDPAIPHFPQSPA</sequence>
<evidence type="ECO:0000313" key="6">
    <source>
        <dbReference type="EMBL" id="NNG22814.1"/>
    </source>
</evidence>
<evidence type="ECO:0000256" key="3">
    <source>
        <dbReference type="ARBA" id="ARBA00022833"/>
    </source>
</evidence>
<dbReference type="InterPro" id="IPR006913">
    <property type="entry name" value="CENP-V/GFA"/>
</dbReference>
<dbReference type="RefSeq" id="WP_171082699.1">
    <property type="nucleotide sequence ID" value="NZ_JABAIV010000002.1"/>
</dbReference>
<evidence type="ECO:0000313" key="7">
    <source>
        <dbReference type="Proteomes" id="UP000533905"/>
    </source>
</evidence>
<dbReference type="Proteomes" id="UP000533905">
    <property type="component" value="Unassembled WGS sequence"/>
</dbReference>
<comment type="similarity">
    <text evidence="1">Belongs to the Gfa family.</text>
</comment>
<dbReference type="AlphaFoldDB" id="A0A7Y2P0H0"/>
<evidence type="ECO:0000256" key="4">
    <source>
        <dbReference type="ARBA" id="ARBA00023239"/>
    </source>
</evidence>
<dbReference type="EMBL" id="JABAIV010000002">
    <property type="protein sequence ID" value="NNG22814.1"/>
    <property type="molecule type" value="Genomic_DNA"/>
</dbReference>
<keyword evidence="3" id="KW-0862">Zinc</keyword>
<dbReference type="Gene3D" id="3.90.1590.10">
    <property type="entry name" value="glutathione-dependent formaldehyde- activating enzyme (gfa)"/>
    <property type="match status" value="1"/>
</dbReference>
<gene>
    <name evidence="6" type="ORF">HGB41_07345</name>
</gene>